<dbReference type="Gene3D" id="3.30.200.20">
    <property type="entry name" value="Phosphorylase Kinase, domain 1"/>
    <property type="match status" value="1"/>
</dbReference>
<dbReference type="InterPro" id="IPR016477">
    <property type="entry name" value="Fructo-/Ketosamine-3-kinase"/>
</dbReference>
<dbReference type="PIRSF" id="PIRSF006221">
    <property type="entry name" value="Ketosamine-3-kinase"/>
    <property type="match status" value="1"/>
</dbReference>
<evidence type="ECO:0000256" key="2">
    <source>
        <dbReference type="PIRNR" id="PIRNR006221"/>
    </source>
</evidence>
<dbReference type="PANTHER" id="PTHR12149">
    <property type="entry name" value="FRUCTOSAMINE 3 KINASE-RELATED PROTEIN"/>
    <property type="match status" value="1"/>
</dbReference>
<keyword evidence="2" id="KW-0808">Transferase</keyword>
<dbReference type="PANTHER" id="PTHR12149:SF8">
    <property type="entry name" value="PROTEIN-RIBULOSAMINE 3-KINASE"/>
    <property type="match status" value="1"/>
</dbReference>
<accession>A0ABS0BY79</accession>
<gene>
    <name evidence="3" type="ORF">H8792_010410</name>
</gene>
<evidence type="ECO:0000256" key="1">
    <source>
        <dbReference type="ARBA" id="ARBA00009460"/>
    </source>
</evidence>
<comment type="caution">
    <text evidence="3">The sequence shown here is derived from an EMBL/GenBank/DDBJ whole genome shotgun (WGS) entry which is preliminary data.</text>
</comment>
<organism evidence="3 4">
    <name type="scientific">Thiomicrorhabdus heinhorstiae</name>
    <dbReference type="NCBI Taxonomy" id="2748010"/>
    <lineage>
        <taxon>Bacteria</taxon>
        <taxon>Pseudomonadati</taxon>
        <taxon>Pseudomonadota</taxon>
        <taxon>Gammaproteobacteria</taxon>
        <taxon>Thiotrichales</taxon>
        <taxon>Piscirickettsiaceae</taxon>
        <taxon>Thiomicrorhabdus</taxon>
    </lineage>
</organism>
<proteinExistence type="inferred from homology"/>
<dbReference type="GO" id="GO:0016301">
    <property type="term" value="F:kinase activity"/>
    <property type="evidence" value="ECO:0007669"/>
    <property type="project" value="UniProtKB-KW"/>
</dbReference>
<dbReference type="Pfam" id="PF03881">
    <property type="entry name" value="Fructosamin_kin"/>
    <property type="match status" value="1"/>
</dbReference>
<keyword evidence="2 3" id="KW-0418">Kinase</keyword>
<dbReference type="Gene3D" id="3.90.1200.10">
    <property type="match status" value="1"/>
</dbReference>
<protein>
    <submittedName>
        <fullName evidence="3">Fructosamine kinase family protein</fullName>
    </submittedName>
</protein>
<dbReference type="SUPFAM" id="SSF56112">
    <property type="entry name" value="Protein kinase-like (PK-like)"/>
    <property type="match status" value="1"/>
</dbReference>
<evidence type="ECO:0000313" key="3">
    <source>
        <dbReference type="EMBL" id="MBF6058753.1"/>
    </source>
</evidence>
<comment type="similarity">
    <text evidence="1 2">Belongs to the fructosamine kinase family.</text>
</comment>
<sequence>MDWQDFAHTLNDHLDHPLQISSVHPVSGGDIHQAYQLHTDRGNFFLKMNRRECLPLFETEQHNLNAIRKSLSIQAPEPLACGSYESKSWLLMEYLQLNHRGDDRQRGKDIALMHHQINRDSQTQPFGWFEDNFIGNNHQHNRWHSDWIGFYGSQRLAPQLELASLRGASPQLYEEGYRLIQNLDLWFEDYQPESSLLHGDLWGGNSAFTQDGDPVIYDPASYYGDRETDLAMTELFGGFSNDFYQGYNEVFPIDKGYQNRKPLYNLYHILNHYNLFGGHYQTQSLQTIRQLLKSKGL</sequence>
<keyword evidence="4" id="KW-1185">Reference proteome</keyword>
<name>A0ABS0BY79_9GAMM</name>
<reference evidence="3 4" key="1">
    <citation type="submission" date="2020-11" db="EMBL/GenBank/DDBJ databases">
        <title>Sulfur oxidizing isolate from Hospital Hole Sinkhole.</title>
        <authorList>
            <person name="Scott K.M."/>
        </authorList>
    </citation>
    <scope>NUCLEOTIDE SEQUENCE [LARGE SCALE GENOMIC DNA]</scope>
    <source>
        <strain evidence="3 4">HH1</strain>
    </source>
</reference>
<dbReference type="Proteomes" id="UP001193680">
    <property type="component" value="Unassembled WGS sequence"/>
</dbReference>
<dbReference type="EMBL" id="JACBGI020000026">
    <property type="protein sequence ID" value="MBF6058753.1"/>
    <property type="molecule type" value="Genomic_DNA"/>
</dbReference>
<evidence type="ECO:0000313" key="4">
    <source>
        <dbReference type="Proteomes" id="UP001193680"/>
    </source>
</evidence>
<dbReference type="InterPro" id="IPR011009">
    <property type="entry name" value="Kinase-like_dom_sf"/>
</dbReference>
<dbReference type="RefSeq" id="WP_185978900.1">
    <property type="nucleotide sequence ID" value="NZ_JACBGI020000026.1"/>
</dbReference>